<feature type="domain" description="Signal transduction histidine kinase subgroup 3 dimerisation and phosphoacceptor" evidence="1">
    <location>
        <begin position="2"/>
        <end position="46"/>
    </location>
</feature>
<gene>
    <name evidence="2" type="ORF">ACFPM7_10100</name>
</gene>
<proteinExistence type="predicted"/>
<reference evidence="3" key="1">
    <citation type="journal article" date="2019" name="Int. J. Syst. Evol. Microbiol.">
        <title>The Global Catalogue of Microorganisms (GCM) 10K type strain sequencing project: providing services to taxonomists for standard genome sequencing and annotation.</title>
        <authorList>
            <consortium name="The Broad Institute Genomics Platform"/>
            <consortium name="The Broad Institute Genome Sequencing Center for Infectious Disease"/>
            <person name="Wu L."/>
            <person name="Ma J."/>
        </authorList>
    </citation>
    <scope>NUCLEOTIDE SEQUENCE [LARGE SCALE GENOMIC DNA]</scope>
    <source>
        <strain evidence="3">CCUG 59778</strain>
    </source>
</reference>
<dbReference type="RefSeq" id="WP_378246365.1">
    <property type="nucleotide sequence ID" value="NZ_JBHSKF010000003.1"/>
</dbReference>
<keyword evidence="2" id="KW-0808">Transferase</keyword>
<dbReference type="Pfam" id="PF07730">
    <property type="entry name" value="HisKA_3"/>
    <property type="match status" value="1"/>
</dbReference>
<sequence length="65" mass="6878">MVTQLEVAEAGCGEDAVRERIGIARGLARESLVEVRRSIEALRPGPLRCGDAAAAVATGYRRGLL</sequence>
<accession>A0ABW0EIZ0</accession>
<keyword evidence="2" id="KW-0418">Kinase</keyword>
<evidence type="ECO:0000313" key="3">
    <source>
        <dbReference type="Proteomes" id="UP001596157"/>
    </source>
</evidence>
<comment type="caution">
    <text evidence="2">The sequence shown here is derived from an EMBL/GenBank/DDBJ whole genome shotgun (WGS) entry which is preliminary data.</text>
</comment>
<name>A0ABW0EIZ0_9PSEU</name>
<keyword evidence="3" id="KW-1185">Reference proteome</keyword>
<evidence type="ECO:0000259" key="1">
    <source>
        <dbReference type="Pfam" id="PF07730"/>
    </source>
</evidence>
<organism evidence="2 3">
    <name type="scientific">Actinokineospora guangxiensis</name>
    <dbReference type="NCBI Taxonomy" id="1490288"/>
    <lineage>
        <taxon>Bacteria</taxon>
        <taxon>Bacillati</taxon>
        <taxon>Actinomycetota</taxon>
        <taxon>Actinomycetes</taxon>
        <taxon>Pseudonocardiales</taxon>
        <taxon>Pseudonocardiaceae</taxon>
        <taxon>Actinokineospora</taxon>
    </lineage>
</organism>
<dbReference type="GO" id="GO:0016301">
    <property type="term" value="F:kinase activity"/>
    <property type="evidence" value="ECO:0007669"/>
    <property type="project" value="UniProtKB-KW"/>
</dbReference>
<dbReference type="Proteomes" id="UP001596157">
    <property type="component" value="Unassembled WGS sequence"/>
</dbReference>
<dbReference type="InterPro" id="IPR011712">
    <property type="entry name" value="Sig_transdc_His_kin_sub3_dim/P"/>
</dbReference>
<protein>
    <submittedName>
        <fullName evidence="2">Histidine kinase</fullName>
    </submittedName>
</protein>
<dbReference type="EMBL" id="JBHSKF010000003">
    <property type="protein sequence ID" value="MFC5287402.1"/>
    <property type="molecule type" value="Genomic_DNA"/>
</dbReference>
<evidence type="ECO:0000313" key="2">
    <source>
        <dbReference type="EMBL" id="MFC5287402.1"/>
    </source>
</evidence>